<accession>K0TQ54</accession>
<dbReference type="EMBL" id="AGNL01002927">
    <property type="protein sequence ID" value="EJK75452.1"/>
    <property type="molecule type" value="Genomic_DNA"/>
</dbReference>
<evidence type="ECO:0000313" key="4">
    <source>
        <dbReference type="Proteomes" id="UP000266841"/>
    </source>
</evidence>
<dbReference type="Proteomes" id="UP000266841">
    <property type="component" value="Unassembled WGS sequence"/>
</dbReference>
<organism evidence="3 4">
    <name type="scientific">Thalassiosira oceanica</name>
    <name type="common">Marine diatom</name>
    <dbReference type="NCBI Taxonomy" id="159749"/>
    <lineage>
        <taxon>Eukaryota</taxon>
        <taxon>Sar</taxon>
        <taxon>Stramenopiles</taxon>
        <taxon>Ochrophyta</taxon>
        <taxon>Bacillariophyta</taxon>
        <taxon>Coscinodiscophyceae</taxon>
        <taxon>Thalassiosirophycidae</taxon>
        <taxon>Thalassiosirales</taxon>
        <taxon>Thalassiosiraceae</taxon>
        <taxon>Thalassiosira</taxon>
    </lineage>
</organism>
<protein>
    <submittedName>
        <fullName evidence="3">Uncharacterized protein</fullName>
    </submittedName>
</protein>
<feature type="region of interest" description="Disordered" evidence="2">
    <location>
        <begin position="317"/>
        <end position="369"/>
    </location>
</feature>
<sequence>MVAPNPIGGNGEGFEDDAYSSDNSTLVQPESKLFEMSARLMAEGEKNVQLALELESTREELRAYKKQASNFRSTLLGGMTPPVRNPSNYGHISLQDLLRLRLNEASQQSSLLDELQKEVKTAALPNDSHSSVSVIQRLEQQLRAETQKRETVELKCISLEREREASSRQTEGVDNLRIKVSQMLERLRHEREQRSKVDKILVNEKHKLSVMSDHIEKLMIHLRHEAIAKSRSLKAQSKQQREIDILTENILSANKKNDRKDELISELRNSAQLLEAQLKLMDEKFMELRTKLNFQRNQTEMIIRRKDKELQQQVRVQEESTKGKDSASALNINRRKGGGSEMHPFPREGRNSVANLKKTLSKSIKGKGA</sequence>
<evidence type="ECO:0000256" key="2">
    <source>
        <dbReference type="SAM" id="MobiDB-lite"/>
    </source>
</evidence>
<feature type="coiled-coil region" evidence="1">
    <location>
        <begin position="135"/>
        <end position="193"/>
    </location>
</feature>
<name>K0TQ54_THAOC</name>
<dbReference type="AlphaFoldDB" id="K0TQ54"/>
<reference evidence="3 4" key="1">
    <citation type="journal article" date="2012" name="Genome Biol.">
        <title>Genome and low-iron response of an oceanic diatom adapted to chronic iron limitation.</title>
        <authorList>
            <person name="Lommer M."/>
            <person name="Specht M."/>
            <person name="Roy A.S."/>
            <person name="Kraemer L."/>
            <person name="Andreson R."/>
            <person name="Gutowska M.A."/>
            <person name="Wolf J."/>
            <person name="Bergner S.V."/>
            <person name="Schilhabel M.B."/>
            <person name="Klostermeier U.C."/>
            <person name="Beiko R.G."/>
            <person name="Rosenstiel P."/>
            <person name="Hippler M."/>
            <person name="Laroche J."/>
        </authorList>
    </citation>
    <scope>NUCLEOTIDE SEQUENCE [LARGE SCALE GENOMIC DNA]</scope>
    <source>
        <strain evidence="3 4">CCMP1005</strain>
    </source>
</reference>
<proteinExistence type="predicted"/>
<dbReference type="OMA" id="QTEMIIR"/>
<dbReference type="OrthoDB" id="68966at2759"/>
<evidence type="ECO:0000313" key="3">
    <source>
        <dbReference type="EMBL" id="EJK75452.1"/>
    </source>
</evidence>
<keyword evidence="1" id="KW-0175">Coiled coil</keyword>
<dbReference type="eggNOG" id="ENOG502QTP6">
    <property type="taxonomic scope" value="Eukaryota"/>
</dbReference>
<gene>
    <name evidence="3" type="ORF">THAOC_02825</name>
</gene>
<feature type="coiled-coil region" evidence="1">
    <location>
        <begin position="257"/>
        <end position="291"/>
    </location>
</feature>
<feature type="coiled-coil region" evidence="1">
    <location>
        <begin position="47"/>
        <end position="74"/>
    </location>
</feature>
<evidence type="ECO:0000256" key="1">
    <source>
        <dbReference type="SAM" id="Coils"/>
    </source>
</evidence>
<comment type="caution">
    <text evidence="3">The sequence shown here is derived from an EMBL/GenBank/DDBJ whole genome shotgun (WGS) entry which is preliminary data.</text>
</comment>
<keyword evidence="4" id="KW-1185">Reference proteome</keyword>
<feature type="region of interest" description="Disordered" evidence="2">
    <location>
        <begin position="1"/>
        <end position="26"/>
    </location>
</feature>